<keyword evidence="2" id="KW-1185">Reference proteome</keyword>
<gene>
    <name evidence="1" type="ORF">DES37_104177</name>
</gene>
<dbReference type="Proteomes" id="UP000246744">
    <property type="component" value="Unassembled WGS sequence"/>
</dbReference>
<proteinExistence type="predicted"/>
<accession>A0A317Q3L0</accession>
<dbReference type="EMBL" id="QGTS01000004">
    <property type="protein sequence ID" value="PWW10077.1"/>
    <property type="molecule type" value="Genomic_DNA"/>
</dbReference>
<reference evidence="1 2" key="1">
    <citation type="submission" date="2018-05" db="EMBL/GenBank/DDBJ databases">
        <title>Genomic Encyclopedia of Type Strains, Phase IV (KMG-IV): sequencing the most valuable type-strain genomes for metagenomic binning, comparative biology and taxonomic classification.</title>
        <authorList>
            <person name="Goeker M."/>
        </authorList>
    </citation>
    <scope>NUCLEOTIDE SEQUENCE [LARGE SCALE GENOMIC DNA]</scope>
    <source>
        <strain evidence="1 2">DSM 19579</strain>
    </source>
</reference>
<sequence>MKVLNLVKKGLRSALNLVYGKYHLMNSHSYREFYEKRSI</sequence>
<comment type="caution">
    <text evidence="1">The sequence shown here is derived from an EMBL/GenBank/DDBJ whole genome shotgun (WGS) entry which is preliminary data.</text>
</comment>
<protein>
    <submittedName>
        <fullName evidence="1">Uncharacterized protein</fullName>
    </submittedName>
</protein>
<evidence type="ECO:0000313" key="2">
    <source>
        <dbReference type="Proteomes" id="UP000246744"/>
    </source>
</evidence>
<organism evidence="1 2">
    <name type="scientific">Mangrovibacter plantisponsor</name>
    <dbReference type="NCBI Taxonomy" id="451513"/>
    <lineage>
        <taxon>Bacteria</taxon>
        <taxon>Pseudomonadati</taxon>
        <taxon>Pseudomonadota</taxon>
        <taxon>Gammaproteobacteria</taxon>
        <taxon>Enterobacterales</taxon>
        <taxon>Enterobacteriaceae</taxon>
        <taxon>Mangrovibacter</taxon>
    </lineage>
</organism>
<evidence type="ECO:0000313" key="1">
    <source>
        <dbReference type="EMBL" id="PWW10077.1"/>
    </source>
</evidence>
<name>A0A317Q3L0_9ENTR</name>
<dbReference type="AlphaFoldDB" id="A0A317Q3L0"/>